<keyword evidence="1" id="KW-0812">Transmembrane</keyword>
<reference evidence="3" key="1">
    <citation type="submission" date="2018-07" db="EMBL/GenBank/DDBJ databases">
        <title>Genome sequencing of Paracoccus sp. SC2-6.</title>
        <authorList>
            <person name="Heo J."/>
            <person name="Kim S.-J."/>
            <person name="Kwon S.-W."/>
        </authorList>
    </citation>
    <scope>NUCLEOTIDE SEQUENCE [LARGE SCALE GENOMIC DNA]</scope>
    <source>
        <strain evidence="3">SC2-6</strain>
    </source>
</reference>
<feature type="transmembrane region" description="Helical" evidence="1">
    <location>
        <begin position="62"/>
        <end position="80"/>
    </location>
</feature>
<organism evidence="2 3">
    <name type="scientific">Paracoccus suum</name>
    <dbReference type="NCBI Taxonomy" id="2259340"/>
    <lineage>
        <taxon>Bacteria</taxon>
        <taxon>Pseudomonadati</taxon>
        <taxon>Pseudomonadota</taxon>
        <taxon>Alphaproteobacteria</taxon>
        <taxon>Rhodobacterales</taxon>
        <taxon>Paracoccaceae</taxon>
        <taxon>Paracoccus</taxon>
    </lineage>
</organism>
<dbReference type="PANTHER" id="PTHR34300:SF1">
    <property type="entry name" value="QUEUOSINE PRECURSOR TRANSPORTER"/>
    <property type="match status" value="1"/>
</dbReference>
<dbReference type="Proteomes" id="UP000252023">
    <property type="component" value="Chromosome"/>
</dbReference>
<keyword evidence="1" id="KW-0472">Membrane</keyword>
<keyword evidence="1" id="KW-1133">Transmembrane helix</keyword>
<gene>
    <name evidence="2" type="ORF">DRW48_05270</name>
</gene>
<feature type="transmembrane region" description="Helical" evidence="1">
    <location>
        <begin position="32"/>
        <end position="50"/>
    </location>
</feature>
<keyword evidence="1" id="KW-0997">Cell inner membrane</keyword>
<dbReference type="KEGG" id="pars:DRW48_05270"/>
<dbReference type="EMBL" id="CP030918">
    <property type="protein sequence ID" value="AXC49170.1"/>
    <property type="molecule type" value="Genomic_DNA"/>
</dbReference>
<dbReference type="Pfam" id="PF02592">
    <property type="entry name" value="Vut_1"/>
    <property type="match status" value="1"/>
</dbReference>
<feature type="transmembrane region" description="Helical" evidence="1">
    <location>
        <begin position="119"/>
        <end position="142"/>
    </location>
</feature>
<dbReference type="GO" id="GO:0022857">
    <property type="term" value="F:transmembrane transporter activity"/>
    <property type="evidence" value="ECO:0007669"/>
    <property type="project" value="UniProtKB-UniRule"/>
</dbReference>
<evidence type="ECO:0000256" key="1">
    <source>
        <dbReference type="HAMAP-Rule" id="MF_02088"/>
    </source>
</evidence>
<dbReference type="GO" id="GO:0005886">
    <property type="term" value="C:plasma membrane"/>
    <property type="evidence" value="ECO:0007669"/>
    <property type="project" value="UniProtKB-SubCell"/>
</dbReference>
<keyword evidence="1" id="KW-1003">Cell membrane</keyword>
<dbReference type="RefSeq" id="WP_114075489.1">
    <property type="nucleotide sequence ID" value="NZ_CP030918.1"/>
</dbReference>
<evidence type="ECO:0000313" key="2">
    <source>
        <dbReference type="EMBL" id="AXC49170.1"/>
    </source>
</evidence>
<dbReference type="NCBIfam" id="TIGR00697">
    <property type="entry name" value="queuosine precursor transporter"/>
    <property type="match status" value="1"/>
</dbReference>
<evidence type="ECO:0000313" key="3">
    <source>
        <dbReference type="Proteomes" id="UP000252023"/>
    </source>
</evidence>
<dbReference type="InterPro" id="IPR003744">
    <property type="entry name" value="YhhQ"/>
</dbReference>
<sequence>MTRPIALLPAVLAMAAVVTASNILVQFRLGDHLTWGALTYPFAFLVTDITNRVAGPAAARRVVVAGFWVGVLCSLAAAALDKTTLRIAIASGTAFLAAQTLDISVFNRLRAGSWWRAPLVSTLFSSTLDTMIFFSLAFAAAFRAIDPADDVSWAAEQVPLWFGHGPLVPLWAALGAADWTVKLGLAALALIPFRIIVGNLLRARAESR</sequence>
<comment type="function">
    <text evidence="1">Involved in the import of queuosine (Q) precursors, required for Q precursor salvage.</text>
</comment>
<dbReference type="AlphaFoldDB" id="A0A344PIG5"/>
<feature type="transmembrane region" description="Helical" evidence="1">
    <location>
        <begin position="179"/>
        <end position="201"/>
    </location>
</feature>
<dbReference type="HAMAP" id="MF_02088">
    <property type="entry name" value="Q_prec_transport"/>
    <property type="match status" value="1"/>
</dbReference>
<dbReference type="OrthoDB" id="7065604at2"/>
<name>A0A344PIG5_9RHOB</name>
<protein>
    <recommendedName>
        <fullName evidence="1">Probable queuosine precursor transporter</fullName>
        <shortName evidence="1">Q precursor transporter</shortName>
    </recommendedName>
</protein>
<feature type="transmembrane region" description="Helical" evidence="1">
    <location>
        <begin position="86"/>
        <end position="107"/>
    </location>
</feature>
<comment type="similarity">
    <text evidence="1">Belongs to the vitamin uptake transporter (VUT/ECF) (TC 2.A.88) family. Q precursor transporter subfamily.</text>
</comment>
<keyword evidence="1" id="KW-0813">Transport</keyword>
<keyword evidence="3" id="KW-1185">Reference proteome</keyword>
<proteinExistence type="inferred from homology"/>
<comment type="subcellular location">
    <subcellularLocation>
        <location evidence="1">Cell inner membrane</location>
        <topology evidence="1">Multi-pass membrane protein</topology>
    </subcellularLocation>
</comment>
<accession>A0A344PIG5</accession>
<dbReference type="PANTHER" id="PTHR34300">
    <property type="entry name" value="QUEUOSINE PRECURSOR TRANSPORTER-RELATED"/>
    <property type="match status" value="1"/>
</dbReference>